<dbReference type="PROSITE" id="PS01112">
    <property type="entry name" value="RNA_POL_N_8KD"/>
    <property type="match status" value="1"/>
</dbReference>
<keyword evidence="7" id="KW-0804">Transcription</keyword>
<evidence type="ECO:0000256" key="2">
    <source>
        <dbReference type="ARBA" id="ARBA00011285"/>
    </source>
</evidence>
<evidence type="ECO:0000256" key="6">
    <source>
        <dbReference type="ARBA" id="ARBA00022833"/>
    </source>
</evidence>
<evidence type="ECO:0000256" key="3">
    <source>
        <dbReference type="ARBA" id="ARBA00020813"/>
    </source>
</evidence>
<dbReference type="STRING" id="7167.A0A182FW83"/>
<dbReference type="Pfam" id="PF02179">
    <property type="entry name" value="BAG"/>
    <property type="match status" value="1"/>
</dbReference>
<dbReference type="InterPro" id="IPR036533">
    <property type="entry name" value="BAG_dom_sf"/>
</dbReference>
<feature type="region of interest" description="Disordered" evidence="9">
    <location>
        <begin position="301"/>
        <end position="362"/>
    </location>
</feature>
<evidence type="ECO:0000256" key="1">
    <source>
        <dbReference type="ARBA" id="ARBA00004123"/>
    </source>
</evidence>
<reference evidence="10 11" key="1">
    <citation type="journal article" date="2017" name="G3 (Bethesda)">
        <title>The Physical Genome Mapping of Anopheles albimanus Corrected Scaffold Misassemblies and Identified Interarm Rearrangements in Genus Anopheles.</title>
        <authorList>
            <person name="Artemov G.N."/>
            <person name="Peery A.N."/>
            <person name="Jiang X."/>
            <person name="Tu Z."/>
            <person name="Stegniy V.N."/>
            <person name="Sharakhova M.V."/>
            <person name="Sharakhov I.V."/>
        </authorList>
    </citation>
    <scope>NUCLEOTIDE SEQUENCE [LARGE SCALE GENOMIC DNA]</scope>
    <source>
        <strain evidence="10 11">ALBI9_A</strain>
    </source>
</reference>
<feature type="compositionally biased region" description="Low complexity" evidence="9">
    <location>
        <begin position="164"/>
        <end position="194"/>
    </location>
</feature>
<keyword evidence="6" id="KW-0862">Zinc</keyword>
<feature type="region of interest" description="Disordered" evidence="9">
    <location>
        <begin position="96"/>
        <end position="214"/>
    </location>
</feature>
<feature type="compositionally biased region" description="Polar residues" evidence="9">
    <location>
        <begin position="339"/>
        <end position="351"/>
    </location>
</feature>
<keyword evidence="4" id="KW-0240">DNA-directed RNA polymerase</keyword>
<dbReference type="GO" id="GO:0051087">
    <property type="term" value="F:protein-folding chaperone binding"/>
    <property type="evidence" value="ECO:0007669"/>
    <property type="project" value="InterPro"/>
</dbReference>
<dbReference type="Gene3D" id="1.20.58.120">
    <property type="entry name" value="BAG domain"/>
    <property type="match status" value="1"/>
</dbReference>
<dbReference type="FunFam" id="1.10.10.60:FF:000024">
    <property type="entry name" value="DNA-directed RNA polymerases I, II, and III subunit"/>
    <property type="match status" value="1"/>
</dbReference>
<keyword evidence="11" id="KW-1185">Reference proteome</keyword>
<dbReference type="GO" id="GO:0006360">
    <property type="term" value="P:transcription by RNA polymerase I"/>
    <property type="evidence" value="ECO:0007669"/>
    <property type="project" value="TreeGrafter"/>
</dbReference>
<keyword evidence="5" id="KW-0479">Metal-binding</keyword>
<dbReference type="InterPro" id="IPR023580">
    <property type="entry name" value="RNA_pol_su_RPB10"/>
</dbReference>
<dbReference type="SUPFAM" id="SSF46924">
    <property type="entry name" value="RNA polymerase subunit RPB10"/>
    <property type="match status" value="1"/>
</dbReference>
<sequence>MSQQQEPAQQQPTVRHIPIYVEGRSEPLVNTSPESQPSAHHHQPSASSSQSSAHHHPTSHHPTGMDSPGMDMPGQNDFFKQNSIFDRVRDIPVRSNFSNPFFKREPSPGAHRTSPFGDMGGHMPHTNVPHRGSSIPRQTPSPPTTNSWHSQPPPQQQQHHQHQQKPTQPSNAYQQQHAPQRPAPQQQQQQQPQPQHHPEQGFDQPDSAAKHPAKDDPIVKIQIIQKDVLAIFDQVEKFRGTKEGKKDKAYMYLDEMLTQNLLKLDSIDAGDQPQIKSARKEAIKSINTCIAVLEQKAEAGALESGSNASSSSLGGRNDSSNGIDGGVNGVEQQQQQQQSAADRSASNTSIKHSSSNSSQQHQQLQHEMIIPVRCFTCGKVIGNKWEAYLGLLQAEYTEGDALDALGLKRYCCRRMLLGHVDLIEKLLNYAPLEK</sequence>
<comment type="similarity">
    <text evidence="8">Belongs to the archaeal Rpo10/eukaryotic RPB10 RNA polymerase subunit family.</text>
</comment>
<dbReference type="VEuPathDB" id="VectorBase:AALB010819"/>
<evidence type="ECO:0000256" key="4">
    <source>
        <dbReference type="ARBA" id="ARBA00022478"/>
    </source>
</evidence>
<evidence type="ECO:0000313" key="11">
    <source>
        <dbReference type="Proteomes" id="UP000069272"/>
    </source>
</evidence>
<evidence type="ECO:0000256" key="9">
    <source>
        <dbReference type="SAM" id="MobiDB-lite"/>
    </source>
</evidence>
<dbReference type="GO" id="GO:0005736">
    <property type="term" value="C:RNA polymerase I complex"/>
    <property type="evidence" value="ECO:0007669"/>
    <property type="project" value="TreeGrafter"/>
</dbReference>
<feature type="compositionally biased region" description="Low complexity" evidence="9">
    <location>
        <begin position="1"/>
        <end position="12"/>
    </location>
</feature>
<name>A0A182FW83_ANOAL</name>
<dbReference type="SMART" id="SM00264">
    <property type="entry name" value="BAG"/>
    <property type="match status" value="1"/>
</dbReference>
<feature type="compositionally biased region" description="Low complexity" evidence="9">
    <location>
        <begin position="352"/>
        <end position="362"/>
    </location>
</feature>
<dbReference type="InterPro" id="IPR020789">
    <property type="entry name" value="RNA_pol_suN_Zn-BS"/>
</dbReference>
<proteinExistence type="inferred from homology"/>
<dbReference type="Pfam" id="PF01194">
    <property type="entry name" value="RNA_pol_N"/>
    <property type="match status" value="1"/>
</dbReference>
<comment type="subunit">
    <text evidence="2">Component of the RNA polymerase I (Pol I), RNA polymerase II (Pol II) and RNA polymerase III (Pol III) complexes consisting of at least 13, 12 and 17 subunits, respectively.</text>
</comment>
<feature type="compositionally biased region" description="Low complexity" evidence="9">
    <location>
        <begin position="32"/>
        <end position="52"/>
    </location>
</feature>
<dbReference type="GO" id="GO:0042797">
    <property type="term" value="P:tRNA transcription by RNA polymerase III"/>
    <property type="evidence" value="ECO:0007669"/>
    <property type="project" value="TreeGrafter"/>
</dbReference>
<dbReference type="GO" id="GO:0008270">
    <property type="term" value="F:zinc ion binding"/>
    <property type="evidence" value="ECO:0007669"/>
    <property type="project" value="InterPro"/>
</dbReference>
<dbReference type="GO" id="GO:0003677">
    <property type="term" value="F:DNA binding"/>
    <property type="evidence" value="ECO:0007669"/>
    <property type="project" value="InterPro"/>
</dbReference>
<dbReference type="PROSITE" id="PS51035">
    <property type="entry name" value="BAG"/>
    <property type="match status" value="1"/>
</dbReference>
<evidence type="ECO:0000256" key="7">
    <source>
        <dbReference type="ARBA" id="ARBA00023163"/>
    </source>
</evidence>
<reference evidence="10" key="2">
    <citation type="submission" date="2022-08" db="UniProtKB">
        <authorList>
            <consortium name="EnsemblMetazoa"/>
        </authorList>
    </citation>
    <scope>IDENTIFICATION</scope>
    <source>
        <strain evidence="10">STECLA/ALBI9_A</strain>
    </source>
</reference>
<comment type="subcellular location">
    <subcellularLocation>
        <location evidence="1">Nucleus</location>
    </subcellularLocation>
</comment>
<protein>
    <recommendedName>
        <fullName evidence="3">DNA-directed RNA polymerases I, II, and III subunit RPABC5</fullName>
    </recommendedName>
</protein>
<dbReference type="GO" id="GO:0005666">
    <property type="term" value="C:RNA polymerase III complex"/>
    <property type="evidence" value="ECO:0007669"/>
    <property type="project" value="TreeGrafter"/>
</dbReference>
<dbReference type="EnsemblMetazoa" id="AALB010819-RA">
    <property type="protein sequence ID" value="AALB010819-PA"/>
    <property type="gene ID" value="AALB010819"/>
</dbReference>
<feature type="compositionally biased region" description="Low complexity" evidence="9">
    <location>
        <begin position="301"/>
        <end position="322"/>
    </location>
</feature>
<dbReference type="PANTHER" id="PTHR23431">
    <property type="entry name" value="DNA-DIRECTED RNA POLYMERASES I, II, AND III SUBUNIT RPABC5 FAMILY MEMBER"/>
    <property type="match status" value="1"/>
</dbReference>
<feature type="region of interest" description="Disordered" evidence="9">
    <location>
        <begin position="1"/>
        <end position="83"/>
    </location>
</feature>
<dbReference type="GO" id="GO:0006366">
    <property type="term" value="P:transcription by RNA polymerase II"/>
    <property type="evidence" value="ECO:0007669"/>
    <property type="project" value="TreeGrafter"/>
</dbReference>
<evidence type="ECO:0000256" key="8">
    <source>
        <dbReference type="ARBA" id="ARBA00025720"/>
    </source>
</evidence>
<dbReference type="Proteomes" id="UP000069272">
    <property type="component" value="Chromosome 3R"/>
</dbReference>
<accession>A0A182FW83</accession>
<dbReference type="SUPFAM" id="SSF63491">
    <property type="entry name" value="BAG domain"/>
    <property type="match status" value="1"/>
</dbReference>
<dbReference type="AlphaFoldDB" id="A0A182FW83"/>
<dbReference type="HAMAP" id="MF_00250">
    <property type="entry name" value="RNApol_arch_Rpo10"/>
    <property type="match status" value="1"/>
</dbReference>
<dbReference type="GO" id="GO:0005665">
    <property type="term" value="C:RNA polymerase II, core complex"/>
    <property type="evidence" value="ECO:0007669"/>
    <property type="project" value="UniProtKB-ARBA"/>
</dbReference>
<dbReference type="VEuPathDB" id="VectorBase:AALB20_032146"/>
<evidence type="ECO:0000313" key="10">
    <source>
        <dbReference type="EnsemblMetazoa" id="AALB010819-PA"/>
    </source>
</evidence>
<dbReference type="PANTHER" id="PTHR23431:SF3">
    <property type="entry name" value="DNA-DIRECTED RNA POLYMERASES I, II, AND III SUBUNIT RPABC5"/>
    <property type="match status" value="1"/>
</dbReference>
<dbReference type="InterPro" id="IPR003103">
    <property type="entry name" value="BAG_domain"/>
</dbReference>
<dbReference type="Gene3D" id="1.10.10.60">
    <property type="entry name" value="Homeodomain-like"/>
    <property type="match status" value="1"/>
</dbReference>
<dbReference type="NCBIfam" id="NF003089">
    <property type="entry name" value="PRK04016.1"/>
    <property type="match status" value="1"/>
</dbReference>
<dbReference type="VEuPathDB" id="VectorBase:AALB20_028579"/>
<organism evidence="10 11">
    <name type="scientific">Anopheles albimanus</name>
    <name type="common">New world malaria mosquito</name>
    <dbReference type="NCBI Taxonomy" id="7167"/>
    <lineage>
        <taxon>Eukaryota</taxon>
        <taxon>Metazoa</taxon>
        <taxon>Ecdysozoa</taxon>
        <taxon>Arthropoda</taxon>
        <taxon>Hexapoda</taxon>
        <taxon>Insecta</taxon>
        <taxon>Pterygota</taxon>
        <taxon>Neoptera</taxon>
        <taxon>Endopterygota</taxon>
        <taxon>Diptera</taxon>
        <taxon>Nematocera</taxon>
        <taxon>Culicoidea</taxon>
        <taxon>Culicidae</taxon>
        <taxon>Anophelinae</taxon>
        <taxon>Anopheles</taxon>
    </lineage>
</organism>
<dbReference type="GO" id="GO:0003899">
    <property type="term" value="F:DNA-directed RNA polymerase activity"/>
    <property type="evidence" value="ECO:0007669"/>
    <property type="project" value="InterPro"/>
</dbReference>
<evidence type="ECO:0000256" key="5">
    <source>
        <dbReference type="ARBA" id="ARBA00022723"/>
    </source>
</evidence>
<dbReference type="InterPro" id="IPR000268">
    <property type="entry name" value="RPABC5/Rpb10"/>
</dbReference>